<proteinExistence type="inferred from homology"/>
<protein>
    <submittedName>
        <fullName evidence="4">Polyisoprenoid-binding protein YceI</fullName>
    </submittedName>
</protein>
<gene>
    <name evidence="4" type="ORF">SAMN06295879_0973</name>
</gene>
<evidence type="ECO:0000259" key="3">
    <source>
        <dbReference type="SMART" id="SM00867"/>
    </source>
</evidence>
<evidence type="ECO:0000256" key="1">
    <source>
        <dbReference type="ARBA" id="ARBA00008812"/>
    </source>
</evidence>
<dbReference type="AlphaFoldDB" id="A0A1T4XBF8"/>
<sequence length="234" mass="23695">MKRIASIAIGVSASVLALGTMAAVAGPIMYGSAAASPAAVEPSVMPTVREVSPQVAFDDISELSGDWAIADGSEAGYTVDAVVNGSALTVTGTTDHVTGSATVDHSVLTSATIVVEVASITTDNAVRDAYFRGPALDADDFPTALFTLSSPITLSDDLIAGKPVVVAASGELNLHGVSRAVNVSLTASLENGRLSLAGSVPVSFDDYGIAPIDLGFARVDDKGSIDFILTVSPR</sequence>
<name>A0A1T4XBF8_9MICO</name>
<dbReference type="SMART" id="SM00867">
    <property type="entry name" value="YceI"/>
    <property type="match status" value="1"/>
</dbReference>
<dbReference type="Proteomes" id="UP000189735">
    <property type="component" value="Unassembled WGS sequence"/>
</dbReference>
<feature type="chain" id="PRO_5038676252" evidence="2">
    <location>
        <begin position="18"/>
        <end position="234"/>
    </location>
</feature>
<dbReference type="InterPro" id="IPR036761">
    <property type="entry name" value="TTHA0802/YceI-like_sf"/>
</dbReference>
<feature type="signal peptide" evidence="2">
    <location>
        <begin position="1"/>
        <end position="17"/>
    </location>
</feature>
<accession>A0A1T4XBF8</accession>
<dbReference type="Gene3D" id="2.40.128.110">
    <property type="entry name" value="Lipid/polyisoprenoid-binding, YceI-like"/>
    <property type="match status" value="1"/>
</dbReference>
<dbReference type="InterPro" id="IPR007372">
    <property type="entry name" value="Lipid/polyisoprenoid-bd_YceI"/>
</dbReference>
<dbReference type="EMBL" id="FUYG01000002">
    <property type="protein sequence ID" value="SKA86779.1"/>
    <property type="molecule type" value="Genomic_DNA"/>
</dbReference>
<keyword evidence="2" id="KW-0732">Signal</keyword>
<dbReference type="PANTHER" id="PTHR34406:SF1">
    <property type="entry name" value="PROTEIN YCEI"/>
    <property type="match status" value="1"/>
</dbReference>
<comment type="similarity">
    <text evidence="1">Belongs to the UPF0312 family.</text>
</comment>
<feature type="domain" description="Lipid/polyisoprenoid-binding YceI-like" evidence="3">
    <location>
        <begin position="66"/>
        <end position="232"/>
    </location>
</feature>
<dbReference type="SUPFAM" id="SSF101874">
    <property type="entry name" value="YceI-like"/>
    <property type="match status" value="1"/>
</dbReference>
<evidence type="ECO:0000313" key="4">
    <source>
        <dbReference type="EMBL" id="SKA86779.1"/>
    </source>
</evidence>
<evidence type="ECO:0000313" key="5">
    <source>
        <dbReference type="Proteomes" id="UP000189735"/>
    </source>
</evidence>
<organism evidence="4 5">
    <name type="scientific">Agreia bicolorata</name>
    <dbReference type="NCBI Taxonomy" id="110935"/>
    <lineage>
        <taxon>Bacteria</taxon>
        <taxon>Bacillati</taxon>
        <taxon>Actinomycetota</taxon>
        <taxon>Actinomycetes</taxon>
        <taxon>Micrococcales</taxon>
        <taxon>Microbacteriaceae</taxon>
        <taxon>Agreia</taxon>
    </lineage>
</organism>
<dbReference type="RefSeq" id="WP_176141214.1">
    <property type="nucleotide sequence ID" value="NZ_FUYG01000002.1"/>
</dbReference>
<dbReference type="PANTHER" id="PTHR34406">
    <property type="entry name" value="PROTEIN YCEI"/>
    <property type="match status" value="1"/>
</dbReference>
<evidence type="ECO:0000256" key="2">
    <source>
        <dbReference type="SAM" id="SignalP"/>
    </source>
</evidence>
<dbReference type="Pfam" id="PF04264">
    <property type="entry name" value="YceI"/>
    <property type="match status" value="1"/>
</dbReference>
<reference evidence="5" key="1">
    <citation type="submission" date="2017-02" db="EMBL/GenBank/DDBJ databases">
        <authorList>
            <person name="Varghese N."/>
            <person name="Submissions S."/>
        </authorList>
    </citation>
    <scope>NUCLEOTIDE SEQUENCE [LARGE SCALE GENOMIC DNA]</scope>
    <source>
        <strain evidence="5">VKM Ac-2052</strain>
    </source>
</reference>